<reference evidence="2" key="1">
    <citation type="journal article" date="2017" name="Nature">
        <title>The sunflower genome provides insights into oil metabolism, flowering and Asterid evolution.</title>
        <authorList>
            <person name="Badouin H."/>
            <person name="Gouzy J."/>
            <person name="Grassa C.J."/>
            <person name="Murat F."/>
            <person name="Staton S.E."/>
            <person name="Cottret L."/>
            <person name="Lelandais-Briere C."/>
            <person name="Owens G.L."/>
            <person name="Carrere S."/>
            <person name="Mayjonade B."/>
            <person name="Legrand L."/>
            <person name="Gill N."/>
            <person name="Kane N.C."/>
            <person name="Bowers J.E."/>
            <person name="Hubner S."/>
            <person name="Bellec A."/>
            <person name="Berard A."/>
            <person name="Berges H."/>
            <person name="Blanchet N."/>
            <person name="Boniface M.C."/>
            <person name="Brunel D."/>
            <person name="Catrice O."/>
            <person name="Chaidir N."/>
            <person name="Claudel C."/>
            <person name="Donnadieu C."/>
            <person name="Faraut T."/>
            <person name="Fievet G."/>
            <person name="Helmstetter N."/>
            <person name="King M."/>
            <person name="Knapp S.J."/>
            <person name="Lai Z."/>
            <person name="Le Paslier M.C."/>
            <person name="Lippi Y."/>
            <person name="Lorenzon L."/>
            <person name="Mandel J.R."/>
            <person name="Marage G."/>
            <person name="Marchand G."/>
            <person name="Marquand E."/>
            <person name="Bret-Mestries E."/>
            <person name="Morien E."/>
            <person name="Nambeesan S."/>
            <person name="Nguyen T."/>
            <person name="Pegot-Espagnet P."/>
            <person name="Pouilly N."/>
            <person name="Raftis F."/>
            <person name="Sallet E."/>
            <person name="Schiex T."/>
            <person name="Thomas J."/>
            <person name="Vandecasteele C."/>
            <person name="Vares D."/>
            <person name="Vear F."/>
            <person name="Vautrin S."/>
            <person name="Crespi M."/>
            <person name="Mangin B."/>
            <person name="Burke J.M."/>
            <person name="Salse J."/>
            <person name="Munos S."/>
            <person name="Vincourt P."/>
            <person name="Rieseberg L.H."/>
            <person name="Langlade N.B."/>
        </authorList>
    </citation>
    <scope>NUCLEOTIDE SEQUENCE</scope>
    <source>
        <tissue evidence="2">Leaves</tissue>
    </source>
</reference>
<dbReference type="Proteomes" id="UP000215914">
    <property type="component" value="Unassembled WGS sequence"/>
</dbReference>
<comment type="caution">
    <text evidence="2">The sequence shown here is derived from an EMBL/GenBank/DDBJ whole genome shotgun (WGS) entry which is preliminary data.</text>
</comment>
<sequence>MSSTLLHIQDMSHICKPSNTKVPITSHQPSLLYITSIYFPASCWAFIFIYKVFGRSKIRLVNK</sequence>
<proteinExistence type="predicted"/>
<protein>
    <submittedName>
        <fullName evidence="2">Uncharacterized protein</fullName>
    </submittedName>
</protein>
<evidence type="ECO:0000313" key="3">
    <source>
        <dbReference type="Proteomes" id="UP000215914"/>
    </source>
</evidence>
<accession>A0A9K3J0C2</accession>
<dbReference type="Gramene" id="mRNA:HanXRQr2_Chr05g0222171">
    <property type="protein sequence ID" value="CDS:HanXRQr2_Chr05g0222171.1"/>
    <property type="gene ID" value="HanXRQr2_Chr05g0222171"/>
</dbReference>
<keyword evidence="1" id="KW-1133">Transmembrane helix</keyword>
<keyword evidence="3" id="KW-1185">Reference proteome</keyword>
<gene>
    <name evidence="2" type="ORF">HanXRQr2_Chr05g0222171</name>
</gene>
<reference evidence="2" key="2">
    <citation type="submission" date="2020-06" db="EMBL/GenBank/DDBJ databases">
        <title>Helianthus annuus Genome sequencing and assembly Release 2.</title>
        <authorList>
            <person name="Gouzy J."/>
            <person name="Langlade N."/>
            <person name="Munos S."/>
        </authorList>
    </citation>
    <scope>NUCLEOTIDE SEQUENCE</scope>
    <source>
        <tissue evidence="2">Leaves</tissue>
    </source>
</reference>
<keyword evidence="1" id="KW-0472">Membrane</keyword>
<organism evidence="2 3">
    <name type="scientific">Helianthus annuus</name>
    <name type="common">Common sunflower</name>
    <dbReference type="NCBI Taxonomy" id="4232"/>
    <lineage>
        <taxon>Eukaryota</taxon>
        <taxon>Viridiplantae</taxon>
        <taxon>Streptophyta</taxon>
        <taxon>Embryophyta</taxon>
        <taxon>Tracheophyta</taxon>
        <taxon>Spermatophyta</taxon>
        <taxon>Magnoliopsida</taxon>
        <taxon>eudicotyledons</taxon>
        <taxon>Gunneridae</taxon>
        <taxon>Pentapetalae</taxon>
        <taxon>asterids</taxon>
        <taxon>campanulids</taxon>
        <taxon>Asterales</taxon>
        <taxon>Asteraceae</taxon>
        <taxon>Asteroideae</taxon>
        <taxon>Heliantheae alliance</taxon>
        <taxon>Heliantheae</taxon>
        <taxon>Helianthus</taxon>
    </lineage>
</organism>
<feature type="transmembrane region" description="Helical" evidence="1">
    <location>
        <begin position="31"/>
        <end position="53"/>
    </location>
</feature>
<keyword evidence="1" id="KW-0812">Transmembrane</keyword>
<name>A0A9K3J0C2_HELAN</name>
<evidence type="ECO:0000313" key="2">
    <source>
        <dbReference type="EMBL" id="KAF5806499.1"/>
    </source>
</evidence>
<evidence type="ECO:0000256" key="1">
    <source>
        <dbReference type="SAM" id="Phobius"/>
    </source>
</evidence>
<dbReference type="AlphaFoldDB" id="A0A9K3J0C2"/>
<dbReference type="EMBL" id="MNCJ02000320">
    <property type="protein sequence ID" value="KAF5806499.1"/>
    <property type="molecule type" value="Genomic_DNA"/>
</dbReference>